<evidence type="ECO:0000313" key="3">
    <source>
        <dbReference type="Proteomes" id="UP001283361"/>
    </source>
</evidence>
<protein>
    <submittedName>
        <fullName evidence="2">Uncharacterized protein</fullName>
    </submittedName>
</protein>
<accession>A0AAE1AZV8</accession>
<dbReference type="AlphaFoldDB" id="A0AAE1AZV8"/>
<feature type="region of interest" description="Disordered" evidence="1">
    <location>
        <begin position="1"/>
        <end position="45"/>
    </location>
</feature>
<keyword evidence="3" id="KW-1185">Reference proteome</keyword>
<sequence length="300" mass="34821">MTTSDTQQTRSYKNRETPRRKTKPSENEVFTRSDDRANQIKRGTGPEGKILMAMRKATLLRMRSPLTAVKLETMCNLARFYWQRRQENFSQRTKVAVEYKTHSSSHSSPGQASGRIKQCQRPLSFLSGCISSGDEVCHSSDEPNPTGLKVPVTYTATWYQLEIHGLPQFWLTKPYRIKVPVTYTATWQIDQCGRRYMISHSSGQPNPTGLKVPVTYTATWYQLEIHGLPQFWLTKPYRIKVPVTVTWYQLEIHGLPQFWLTKPYRIKVPVTYTATWYQLEIPGLPQLWLTKPYRIKLSVT</sequence>
<proteinExistence type="predicted"/>
<name>A0AAE1AZV8_9GAST</name>
<evidence type="ECO:0000313" key="2">
    <source>
        <dbReference type="EMBL" id="KAK3796983.1"/>
    </source>
</evidence>
<organism evidence="2 3">
    <name type="scientific">Elysia crispata</name>
    <name type="common">lettuce slug</name>
    <dbReference type="NCBI Taxonomy" id="231223"/>
    <lineage>
        <taxon>Eukaryota</taxon>
        <taxon>Metazoa</taxon>
        <taxon>Spiralia</taxon>
        <taxon>Lophotrochozoa</taxon>
        <taxon>Mollusca</taxon>
        <taxon>Gastropoda</taxon>
        <taxon>Heterobranchia</taxon>
        <taxon>Euthyneura</taxon>
        <taxon>Panpulmonata</taxon>
        <taxon>Sacoglossa</taxon>
        <taxon>Placobranchoidea</taxon>
        <taxon>Plakobranchidae</taxon>
        <taxon>Elysia</taxon>
    </lineage>
</organism>
<feature type="compositionally biased region" description="Polar residues" evidence="1">
    <location>
        <begin position="1"/>
        <end position="11"/>
    </location>
</feature>
<comment type="caution">
    <text evidence="2">The sequence shown here is derived from an EMBL/GenBank/DDBJ whole genome shotgun (WGS) entry which is preliminary data.</text>
</comment>
<dbReference type="EMBL" id="JAWDGP010000819">
    <property type="protein sequence ID" value="KAK3796983.1"/>
    <property type="molecule type" value="Genomic_DNA"/>
</dbReference>
<reference evidence="2" key="1">
    <citation type="journal article" date="2023" name="G3 (Bethesda)">
        <title>A reference genome for the long-term kleptoplast-retaining sea slug Elysia crispata morphotype clarki.</title>
        <authorList>
            <person name="Eastman K.E."/>
            <person name="Pendleton A.L."/>
            <person name="Shaikh M.A."/>
            <person name="Suttiyut T."/>
            <person name="Ogas R."/>
            <person name="Tomko P."/>
            <person name="Gavelis G."/>
            <person name="Widhalm J.R."/>
            <person name="Wisecaver J.H."/>
        </authorList>
    </citation>
    <scope>NUCLEOTIDE SEQUENCE</scope>
    <source>
        <strain evidence="2">ECLA1</strain>
    </source>
</reference>
<feature type="compositionally biased region" description="Basic and acidic residues" evidence="1">
    <location>
        <begin position="13"/>
        <end position="38"/>
    </location>
</feature>
<dbReference type="Proteomes" id="UP001283361">
    <property type="component" value="Unassembled WGS sequence"/>
</dbReference>
<gene>
    <name evidence="2" type="ORF">RRG08_055042</name>
</gene>
<evidence type="ECO:0000256" key="1">
    <source>
        <dbReference type="SAM" id="MobiDB-lite"/>
    </source>
</evidence>